<dbReference type="Proteomes" id="UP000727407">
    <property type="component" value="Unassembled WGS sequence"/>
</dbReference>
<evidence type="ECO:0000256" key="2">
    <source>
        <dbReference type="SAM" id="Phobius"/>
    </source>
</evidence>
<dbReference type="PANTHER" id="PTHR11360">
    <property type="entry name" value="MONOCARBOXYLATE TRANSPORTER"/>
    <property type="match status" value="1"/>
</dbReference>
<proteinExistence type="predicted"/>
<accession>A0A8J4WRK9</accession>
<comment type="subcellular location">
    <subcellularLocation>
        <location evidence="1">Membrane</location>
        <topology evidence="1">Multi-pass membrane protein</topology>
    </subcellularLocation>
</comment>
<evidence type="ECO:0000313" key="3">
    <source>
        <dbReference type="EMBL" id="KAF5890324.1"/>
    </source>
</evidence>
<gene>
    <name evidence="3" type="primary">slc16a10</name>
    <name evidence="3" type="ORF">DAT39_019982</name>
</gene>
<feature type="non-terminal residue" evidence="3">
    <location>
        <position position="1"/>
    </location>
</feature>
<feature type="transmembrane region" description="Helical" evidence="2">
    <location>
        <begin position="6"/>
        <end position="32"/>
    </location>
</feature>
<dbReference type="PANTHER" id="PTHR11360:SF119">
    <property type="entry name" value="MONOCARBOXYLATE TRANSPORTER 10"/>
    <property type="match status" value="1"/>
</dbReference>
<evidence type="ECO:0000256" key="1">
    <source>
        <dbReference type="ARBA" id="ARBA00004141"/>
    </source>
</evidence>
<sequence length="89" mass="9336">AISVMVFGVMTMLIPVCNVFGGLIAVCLVMGLSDGCFFTIMAPIAFELFSSENVSQALGFGLGMMSLPILVGPPIAGTHTHTHTHTHTQ</sequence>
<keyword evidence="4" id="KW-1185">Reference proteome</keyword>
<dbReference type="SUPFAM" id="SSF103473">
    <property type="entry name" value="MFS general substrate transporter"/>
    <property type="match status" value="1"/>
</dbReference>
<keyword evidence="2" id="KW-0812">Transmembrane</keyword>
<comment type="caution">
    <text evidence="3">The sequence shown here is derived from an EMBL/GenBank/DDBJ whole genome shotgun (WGS) entry which is preliminary data.</text>
</comment>
<keyword evidence="2" id="KW-0472">Membrane</keyword>
<reference evidence="3" key="1">
    <citation type="submission" date="2020-07" db="EMBL/GenBank/DDBJ databases">
        <title>Clarias magur genome sequencing, assembly and annotation.</title>
        <authorList>
            <person name="Kushwaha B."/>
            <person name="Kumar R."/>
            <person name="Das P."/>
            <person name="Joshi C.G."/>
            <person name="Kumar D."/>
            <person name="Nagpure N.S."/>
            <person name="Pandey M."/>
            <person name="Agarwal S."/>
            <person name="Srivastava S."/>
            <person name="Singh M."/>
            <person name="Sahoo L."/>
            <person name="Jayasankar P."/>
            <person name="Meher P.K."/>
            <person name="Koringa P.G."/>
            <person name="Iquebal M.A."/>
            <person name="Das S.P."/>
            <person name="Bit A."/>
            <person name="Patnaik S."/>
            <person name="Patel N."/>
            <person name="Shah T.M."/>
            <person name="Hinsu A."/>
            <person name="Jena J.K."/>
        </authorList>
    </citation>
    <scope>NUCLEOTIDE SEQUENCE</scope>
    <source>
        <strain evidence="3">CIFAMagur01</strain>
        <tissue evidence="3">Testis</tissue>
    </source>
</reference>
<dbReference type="EMBL" id="QNUK01000697">
    <property type="protein sequence ID" value="KAF5890324.1"/>
    <property type="molecule type" value="Genomic_DNA"/>
</dbReference>
<keyword evidence="2" id="KW-1133">Transmembrane helix</keyword>
<protein>
    <submittedName>
        <fullName evidence="3">Monocarboxylate transporter 10</fullName>
    </submittedName>
</protein>
<feature type="non-terminal residue" evidence="3">
    <location>
        <position position="89"/>
    </location>
</feature>
<organism evidence="3 4">
    <name type="scientific">Clarias magur</name>
    <name type="common">Asian catfish</name>
    <name type="synonym">Macropteronotus magur</name>
    <dbReference type="NCBI Taxonomy" id="1594786"/>
    <lineage>
        <taxon>Eukaryota</taxon>
        <taxon>Metazoa</taxon>
        <taxon>Chordata</taxon>
        <taxon>Craniata</taxon>
        <taxon>Vertebrata</taxon>
        <taxon>Euteleostomi</taxon>
        <taxon>Actinopterygii</taxon>
        <taxon>Neopterygii</taxon>
        <taxon>Teleostei</taxon>
        <taxon>Ostariophysi</taxon>
        <taxon>Siluriformes</taxon>
        <taxon>Clariidae</taxon>
        <taxon>Clarias</taxon>
    </lineage>
</organism>
<dbReference type="InterPro" id="IPR050327">
    <property type="entry name" value="Proton-linked_MCT"/>
</dbReference>
<dbReference type="Gene3D" id="1.20.1250.20">
    <property type="entry name" value="MFS general substrate transporter like domains"/>
    <property type="match status" value="1"/>
</dbReference>
<evidence type="ECO:0000313" key="4">
    <source>
        <dbReference type="Proteomes" id="UP000727407"/>
    </source>
</evidence>
<name>A0A8J4WRK9_CLAMG</name>
<dbReference type="InterPro" id="IPR036259">
    <property type="entry name" value="MFS_trans_sf"/>
</dbReference>
<dbReference type="AlphaFoldDB" id="A0A8J4WRK9"/>
<dbReference type="GO" id="GO:0016323">
    <property type="term" value="C:basolateral plasma membrane"/>
    <property type="evidence" value="ECO:0007669"/>
    <property type="project" value="TreeGrafter"/>
</dbReference>
<dbReference type="OrthoDB" id="8950785at2759"/>